<gene>
    <name evidence="2" type="ORF">EVOR1521_LOCUS24627</name>
</gene>
<organism evidence="2 3">
    <name type="scientific">Effrenium voratum</name>
    <dbReference type="NCBI Taxonomy" id="2562239"/>
    <lineage>
        <taxon>Eukaryota</taxon>
        <taxon>Sar</taxon>
        <taxon>Alveolata</taxon>
        <taxon>Dinophyceae</taxon>
        <taxon>Suessiales</taxon>
        <taxon>Symbiodiniaceae</taxon>
        <taxon>Effrenium</taxon>
    </lineage>
</organism>
<name>A0AA36J8B9_9DINO</name>
<accession>A0AA36J8B9</accession>
<keyword evidence="3" id="KW-1185">Reference proteome</keyword>
<comment type="caution">
    <text evidence="2">The sequence shown here is derived from an EMBL/GenBank/DDBJ whole genome shotgun (WGS) entry which is preliminary data.</text>
</comment>
<proteinExistence type="predicted"/>
<dbReference type="AlphaFoldDB" id="A0AA36J8B9"/>
<protein>
    <submittedName>
        <fullName evidence="2">Uncharacterized protein</fullName>
    </submittedName>
</protein>
<reference evidence="2" key="1">
    <citation type="submission" date="2023-08" db="EMBL/GenBank/DDBJ databases">
        <authorList>
            <person name="Chen Y."/>
            <person name="Shah S."/>
            <person name="Dougan E. K."/>
            <person name="Thang M."/>
            <person name="Chan C."/>
        </authorList>
    </citation>
    <scope>NUCLEOTIDE SEQUENCE</scope>
</reference>
<sequence>MHLELLDKLAIYVVVVTPLIILSKPVLPKVKWGYDFLPQMALHMWSFLIACLILLHSGEGSVDTKMAIVSFAAAMLIVANLATVGFNLNLAAPCVALGWELIYTVDRFGK</sequence>
<keyword evidence="1" id="KW-1133">Transmembrane helix</keyword>
<keyword evidence="1" id="KW-0472">Membrane</keyword>
<dbReference type="Proteomes" id="UP001178507">
    <property type="component" value="Unassembled WGS sequence"/>
</dbReference>
<evidence type="ECO:0000313" key="3">
    <source>
        <dbReference type="Proteomes" id="UP001178507"/>
    </source>
</evidence>
<dbReference type="EMBL" id="CAUJNA010003417">
    <property type="protein sequence ID" value="CAJ1401493.1"/>
    <property type="molecule type" value="Genomic_DNA"/>
</dbReference>
<feature type="transmembrane region" description="Helical" evidence="1">
    <location>
        <begin position="67"/>
        <end position="88"/>
    </location>
</feature>
<evidence type="ECO:0000313" key="2">
    <source>
        <dbReference type="EMBL" id="CAJ1401493.1"/>
    </source>
</evidence>
<feature type="transmembrane region" description="Helical" evidence="1">
    <location>
        <begin position="9"/>
        <end position="27"/>
    </location>
</feature>
<evidence type="ECO:0000256" key="1">
    <source>
        <dbReference type="SAM" id="Phobius"/>
    </source>
</evidence>
<feature type="transmembrane region" description="Helical" evidence="1">
    <location>
        <begin position="39"/>
        <end position="55"/>
    </location>
</feature>
<keyword evidence="1" id="KW-0812">Transmembrane</keyword>